<dbReference type="PRINTS" id="PR00934">
    <property type="entry name" value="XHISDIPTASE"/>
</dbReference>
<accession>A0ABN4UFN9</accession>
<sequence length="474" mass="53371">MESIVIRYFRQITRIPRCSKNLKGISDFIKEEAKKFGHSFKEDDIGNIVVEVKANGCSKVFPIILQAHIDMVCEKNESIVHDFEKDPINIIEDNGYFFASGTTLGADNGIGVAMMLAIMSESSTFRHPDLELLFTVDEEIGLIGAIGLESHFCRGQMLINLDGEEEGYFLVGCAGSRLVQISFEPQYRQGKKRIGVEILFTGLKGGHSGADIHIDLGNSLKLMFFALNTLRGSMRFEIGYISGGDKSNAIPREAKALILIEAEHYVLLEKELESFKSCVQEMCTLDSDFEIILRKVDFFGDVLDDMDQNKLLSMGMAFLHGVQKVENYDEKLIRTSLNFASLLKVGNEYQFVFTIRSLLDIEKEYIFNHLKAISSLAGANFKIVYDYSSWKPSKDSKLLNHLKNVYRDMYLEEAKTVMIHAGLETGIISTRFGGIDSVTIGPWIEAPHTPRERVNIASTIRVYNFLKKSLETLS</sequence>
<dbReference type="InterPro" id="IPR036264">
    <property type="entry name" value="Bact_exopeptidase_dim_dom"/>
</dbReference>
<evidence type="ECO:0000256" key="1">
    <source>
        <dbReference type="ARBA" id="ARBA00022801"/>
    </source>
</evidence>
<dbReference type="RefSeq" id="WP_025419768.1">
    <property type="nucleotide sequence ID" value="NZ_CP013704.1"/>
</dbReference>
<keyword evidence="4" id="KW-1185">Reference proteome</keyword>
<dbReference type="Pfam" id="PF01546">
    <property type="entry name" value="Peptidase_M20"/>
    <property type="match status" value="1"/>
</dbReference>
<dbReference type="PIRSF" id="PIRSF016599">
    <property type="entry name" value="Xaa-His_dipept"/>
    <property type="match status" value="1"/>
</dbReference>
<name>A0ABN4UFN9_BORAN</name>
<keyword evidence="1" id="KW-0378">Hydrolase</keyword>
<dbReference type="PANTHER" id="PTHR43501">
    <property type="entry name" value="CYTOSOL NON-SPECIFIC DIPEPTIDASE"/>
    <property type="match status" value="1"/>
</dbReference>
<dbReference type="SUPFAM" id="SSF53187">
    <property type="entry name" value="Zn-dependent exopeptidases"/>
    <property type="match status" value="1"/>
</dbReference>
<dbReference type="InterPro" id="IPR002933">
    <property type="entry name" value="Peptidase_M20"/>
</dbReference>
<dbReference type="Gene3D" id="3.40.630.10">
    <property type="entry name" value="Zn peptidases"/>
    <property type="match status" value="2"/>
</dbReference>
<evidence type="ECO:0000313" key="3">
    <source>
        <dbReference type="EMBL" id="APR65046.1"/>
    </source>
</evidence>
<dbReference type="Proteomes" id="UP000185502">
    <property type="component" value="Chromosome"/>
</dbReference>
<dbReference type="SUPFAM" id="SSF55031">
    <property type="entry name" value="Bacterial exopeptidase dimerisation domain"/>
    <property type="match status" value="1"/>
</dbReference>
<dbReference type="InterPro" id="IPR001160">
    <property type="entry name" value="Peptidase_M20C"/>
</dbReference>
<dbReference type="NCBIfam" id="TIGR01893">
    <property type="entry name" value="aa-his-dipept"/>
    <property type="match status" value="1"/>
</dbReference>
<proteinExistence type="predicted"/>
<dbReference type="PANTHER" id="PTHR43501:SF1">
    <property type="entry name" value="CYTOSOL NON-SPECIFIC DIPEPTIDASE"/>
    <property type="match status" value="1"/>
</dbReference>
<evidence type="ECO:0000313" key="4">
    <source>
        <dbReference type="Proteomes" id="UP000185502"/>
    </source>
</evidence>
<dbReference type="EMBL" id="CP013704">
    <property type="protein sequence ID" value="APR65046.1"/>
    <property type="molecule type" value="Genomic_DNA"/>
</dbReference>
<evidence type="ECO:0000259" key="2">
    <source>
        <dbReference type="Pfam" id="PF07687"/>
    </source>
</evidence>
<gene>
    <name evidence="3" type="ORF">N187_02975</name>
</gene>
<feature type="domain" description="Peptidase M20 dimerisation" evidence="2">
    <location>
        <begin position="202"/>
        <end position="281"/>
    </location>
</feature>
<organism evidence="3 4">
    <name type="scientific">Borrelia anserina Es</name>
    <dbReference type="NCBI Taxonomy" id="1365188"/>
    <lineage>
        <taxon>Bacteria</taxon>
        <taxon>Pseudomonadati</taxon>
        <taxon>Spirochaetota</taxon>
        <taxon>Spirochaetia</taxon>
        <taxon>Spirochaetales</taxon>
        <taxon>Borreliaceae</taxon>
        <taxon>Borrelia</taxon>
    </lineage>
</organism>
<reference evidence="3" key="1">
    <citation type="submission" date="2015-12" db="EMBL/GenBank/DDBJ databases">
        <title>Chromosome of the avian spirochetosis agent Borrelia anserina Es.</title>
        <authorList>
            <person name="Elbir H."/>
            <person name="Sitlani P."/>
            <person name="Bergstroem S."/>
            <person name="Barbour A.G."/>
        </authorList>
    </citation>
    <scope>NUCLEOTIDE SEQUENCE [LARGE SCALE GENOMIC DNA]</scope>
    <source>
        <strain evidence="3">Es</strain>
    </source>
</reference>
<dbReference type="InterPro" id="IPR011650">
    <property type="entry name" value="Peptidase_M20_dimer"/>
</dbReference>
<protein>
    <submittedName>
        <fullName evidence="3">Aminoacyl-histidine dipeptidase</fullName>
    </submittedName>
</protein>
<dbReference type="Pfam" id="PF07687">
    <property type="entry name" value="M20_dimer"/>
    <property type="match status" value="1"/>
</dbReference>